<dbReference type="InterPro" id="IPR005804">
    <property type="entry name" value="FA_desaturase_dom"/>
</dbReference>
<dbReference type="GO" id="GO:0016020">
    <property type="term" value="C:membrane"/>
    <property type="evidence" value="ECO:0007669"/>
    <property type="project" value="UniProtKB-SubCell"/>
</dbReference>
<reference evidence="7 8" key="2">
    <citation type="submission" date="2018-09" db="EMBL/GenBank/DDBJ databases">
        <title>A high-quality reference genome of wild soybean provides a powerful tool to mine soybean genomes.</title>
        <authorList>
            <person name="Xie M."/>
            <person name="Chung C.Y.L."/>
            <person name="Li M.-W."/>
            <person name="Wong F.-L."/>
            <person name="Chan T.-F."/>
            <person name="Lam H.-M."/>
        </authorList>
    </citation>
    <scope>NUCLEOTIDE SEQUENCE [LARGE SCALE GENOMIC DNA]</scope>
    <source>
        <strain evidence="8">cv. W05</strain>
        <tissue evidence="7">Hypocotyl of etiolated seedlings</tissue>
    </source>
</reference>
<dbReference type="EMBL" id="KN643452">
    <property type="protein sequence ID" value="KHN44017.1"/>
    <property type="molecule type" value="Genomic_DNA"/>
</dbReference>
<evidence type="ECO:0000313" key="6">
    <source>
        <dbReference type="EMBL" id="KHN44017.1"/>
    </source>
</evidence>
<dbReference type="GO" id="GO:0016491">
    <property type="term" value="F:oxidoreductase activity"/>
    <property type="evidence" value="ECO:0007669"/>
    <property type="project" value="UniProtKB-KW"/>
</dbReference>
<organism evidence="6">
    <name type="scientific">Glycine soja</name>
    <name type="common">Wild soybean</name>
    <dbReference type="NCBI Taxonomy" id="3848"/>
    <lineage>
        <taxon>Eukaryota</taxon>
        <taxon>Viridiplantae</taxon>
        <taxon>Streptophyta</taxon>
        <taxon>Embryophyta</taxon>
        <taxon>Tracheophyta</taxon>
        <taxon>Spermatophyta</taxon>
        <taxon>Magnoliopsida</taxon>
        <taxon>eudicotyledons</taxon>
        <taxon>Gunneridae</taxon>
        <taxon>Pentapetalae</taxon>
        <taxon>rosids</taxon>
        <taxon>fabids</taxon>
        <taxon>Fabales</taxon>
        <taxon>Fabaceae</taxon>
        <taxon>Papilionoideae</taxon>
        <taxon>50 kb inversion clade</taxon>
        <taxon>NPAAA clade</taxon>
        <taxon>indigoferoid/millettioid clade</taxon>
        <taxon>Phaseoleae</taxon>
        <taxon>Glycine</taxon>
        <taxon>Glycine subgen. Soja</taxon>
    </lineage>
</organism>
<feature type="domain" description="Fatty acid desaturase" evidence="5">
    <location>
        <begin position="3"/>
        <end position="178"/>
    </location>
</feature>
<evidence type="ECO:0000259" key="5">
    <source>
        <dbReference type="Pfam" id="PF00487"/>
    </source>
</evidence>
<dbReference type="GO" id="GO:0006629">
    <property type="term" value="P:lipid metabolic process"/>
    <property type="evidence" value="ECO:0007669"/>
    <property type="project" value="UniProtKB-KW"/>
</dbReference>
<dbReference type="Proteomes" id="UP000289340">
    <property type="component" value="Chromosome 1"/>
</dbReference>
<keyword evidence="3 6" id="KW-0560">Oxidoreductase</keyword>
<dbReference type="Gramene" id="XM_028372370.1">
    <property type="protein sequence ID" value="XP_028228171.1"/>
    <property type="gene ID" value="LOC114409044"/>
</dbReference>
<evidence type="ECO:0000256" key="1">
    <source>
        <dbReference type="ARBA" id="ARBA00004370"/>
    </source>
</evidence>
<dbReference type="EMBL" id="QZWG01000001">
    <property type="protein sequence ID" value="RZC28880.1"/>
    <property type="molecule type" value="Genomic_DNA"/>
</dbReference>
<name>A0A0B2SI63_GLYSO</name>
<protein>
    <submittedName>
        <fullName evidence="6">Omega-3 fatty acid desaturase, endoplasmic reticulum</fullName>
        <ecNumber evidence="6">1.14.19.-</ecNumber>
    </submittedName>
</protein>
<evidence type="ECO:0000256" key="4">
    <source>
        <dbReference type="ARBA" id="ARBA00023098"/>
    </source>
</evidence>
<dbReference type="InterPro" id="IPR012171">
    <property type="entry name" value="Fatty_acid_desaturase"/>
</dbReference>
<evidence type="ECO:0000256" key="3">
    <source>
        <dbReference type="ARBA" id="ARBA00023002"/>
    </source>
</evidence>
<accession>A0A0B2SI63</accession>
<comment type="subcellular location">
    <subcellularLocation>
        <location evidence="1">Membrane</location>
    </subcellularLocation>
</comment>
<proteinExistence type="inferred from homology"/>
<dbReference type="EC" id="1.14.19.-" evidence="6"/>
<evidence type="ECO:0000313" key="7">
    <source>
        <dbReference type="EMBL" id="RZC28880.1"/>
    </source>
</evidence>
<dbReference type="Pfam" id="PF00487">
    <property type="entry name" value="FA_desaturase"/>
    <property type="match status" value="1"/>
</dbReference>
<dbReference type="Proteomes" id="UP000053555">
    <property type="component" value="Unassembled WGS sequence"/>
</dbReference>
<reference evidence="6" key="1">
    <citation type="submission" date="2014-07" db="EMBL/GenBank/DDBJ databases">
        <title>Identification of a novel salt tolerance gene in wild soybean by whole-genome sequencing.</title>
        <authorList>
            <person name="Lam H.-M."/>
            <person name="Qi X."/>
            <person name="Li M.-W."/>
            <person name="Liu X."/>
            <person name="Xie M."/>
            <person name="Ni M."/>
            <person name="Xu X."/>
        </authorList>
    </citation>
    <scope>NUCLEOTIDE SEQUENCE [LARGE SCALE GENOMIC DNA]</scope>
    <source>
        <tissue evidence="6">Root</tissue>
    </source>
</reference>
<sequence length="195" mass="22236">MFWALFVLGHDCGNGSFSNSSLLNSTVGHILHSSILVPYHGWRISHKTQHQSHGHVEKDESWVPLTEKFYKNLDNMTRMLRFTLPLPIFAYPFYLWSRSPGKEGSHFNPYIKLFSPGERRDVLTSTLLGHHAFCGSLSLPHNGSTFYAQALWGSLFGNLTPTLYLYITHQFGLSIRLWSMHGSGVCYGRIIFCEI</sequence>
<evidence type="ECO:0000313" key="8">
    <source>
        <dbReference type="Proteomes" id="UP000289340"/>
    </source>
</evidence>
<evidence type="ECO:0000256" key="2">
    <source>
        <dbReference type="ARBA" id="ARBA00009295"/>
    </source>
</evidence>
<dbReference type="AlphaFoldDB" id="A0A0B2SI63"/>
<dbReference type="PANTHER" id="PTHR32100">
    <property type="entry name" value="OMEGA-6 FATTY ACID DESATURASE, CHLOROPLASTIC"/>
    <property type="match status" value="1"/>
</dbReference>
<keyword evidence="4" id="KW-0443">Lipid metabolism</keyword>
<comment type="similarity">
    <text evidence="2">Belongs to the fatty acid desaturase type 1 family.</text>
</comment>
<keyword evidence="8" id="KW-1185">Reference proteome</keyword>
<gene>
    <name evidence="7" type="ORF">D0Y65_000735</name>
    <name evidence="6" type="ORF">glysoja_045919</name>
</gene>